<feature type="compositionally biased region" description="Basic and acidic residues" evidence="1">
    <location>
        <begin position="755"/>
        <end position="764"/>
    </location>
</feature>
<dbReference type="eggNOG" id="ENOG502S1A1">
    <property type="taxonomic scope" value="Eukaryota"/>
</dbReference>
<feature type="compositionally biased region" description="Polar residues" evidence="1">
    <location>
        <begin position="504"/>
        <end position="522"/>
    </location>
</feature>
<dbReference type="InterPro" id="IPR001611">
    <property type="entry name" value="Leu-rich_rpt"/>
</dbReference>
<dbReference type="GO" id="GO:0005085">
    <property type="term" value="F:guanyl-nucleotide exchange factor activity"/>
    <property type="evidence" value="ECO:0007669"/>
    <property type="project" value="InterPro"/>
</dbReference>
<dbReference type="PANTHER" id="PTHR13318">
    <property type="entry name" value="PARTNER OF PAIRED, ISOFORM B-RELATED"/>
    <property type="match status" value="1"/>
</dbReference>
<feature type="compositionally biased region" description="Polar residues" evidence="1">
    <location>
        <begin position="1509"/>
        <end position="1525"/>
    </location>
</feature>
<feature type="region of interest" description="Disordered" evidence="1">
    <location>
        <begin position="501"/>
        <end position="522"/>
    </location>
</feature>
<feature type="compositionally biased region" description="Basic residues" evidence="1">
    <location>
        <begin position="1631"/>
        <end position="1643"/>
    </location>
</feature>
<feature type="compositionally biased region" description="Pro residues" evidence="1">
    <location>
        <begin position="1360"/>
        <end position="1370"/>
    </location>
</feature>
<accession>A0A0W0EZH8</accession>
<dbReference type="Proteomes" id="UP000054988">
    <property type="component" value="Unassembled WGS sequence"/>
</dbReference>
<dbReference type="InterPro" id="IPR000219">
    <property type="entry name" value="DH_dom"/>
</dbReference>
<feature type="region of interest" description="Disordered" evidence="1">
    <location>
        <begin position="1349"/>
        <end position="1406"/>
    </location>
</feature>
<feature type="region of interest" description="Disordered" evidence="1">
    <location>
        <begin position="1014"/>
        <end position="1033"/>
    </location>
</feature>
<feature type="region of interest" description="Disordered" evidence="1">
    <location>
        <begin position="677"/>
        <end position="702"/>
    </location>
</feature>
<dbReference type="Gene3D" id="1.20.900.10">
    <property type="entry name" value="Dbl homology (DH) domain"/>
    <property type="match status" value="1"/>
</dbReference>
<dbReference type="PROSITE" id="PS50010">
    <property type="entry name" value="DH_2"/>
    <property type="match status" value="1"/>
</dbReference>
<feature type="compositionally biased region" description="Polar residues" evidence="1">
    <location>
        <begin position="1049"/>
        <end position="1066"/>
    </location>
</feature>
<feature type="region of interest" description="Disordered" evidence="1">
    <location>
        <begin position="1673"/>
        <end position="1698"/>
    </location>
</feature>
<protein>
    <recommendedName>
        <fullName evidence="2">DH domain-containing protein</fullName>
    </recommendedName>
</protein>
<feature type="compositionally biased region" description="Low complexity" evidence="1">
    <location>
        <begin position="618"/>
        <end position="627"/>
    </location>
</feature>
<dbReference type="SUPFAM" id="SSF48065">
    <property type="entry name" value="DBL homology domain (DH-domain)"/>
    <property type="match status" value="1"/>
</dbReference>
<dbReference type="InterPro" id="IPR032675">
    <property type="entry name" value="LRR_dom_sf"/>
</dbReference>
<dbReference type="InterPro" id="IPR035899">
    <property type="entry name" value="DBL_dom_sf"/>
</dbReference>
<dbReference type="SUPFAM" id="SSF52047">
    <property type="entry name" value="RNI-like"/>
    <property type="match status" value="1"/>
</dbReference>
<feature type="compositionally biased region" description="Polar residues" evidence="1">
    <location>
        <begin position="593"/>
        <end position="616"/>
    </location>
</feature>
<evidence type="ECO:0000259" key="2">
    <source>
        <dbReference type="PROSITE" id="PS50010"/>
    </source>
</evidence>
<feature type="region of interest" description="Disordered" evidence="1">
    <location>
        <begin position="755"/>
        <end position="786"/>
    </location>
</feature>
<feature type="region of interest" description="Disordered" evidence="1">
    <location>
        <begin position="1041"/>
        <end position="1078"/>
    </location>
</feature>
<dbReference type="SMART" id="SM00367">
    <property type="entry name" value="LRR_CC"/>
    <property type="match status" value="11"/>
</dbReference>
<feature type="compositionally biased region" description="Polar residues" evidence="1">
    <location>
        <begin position="1602"/>
        <end position="1614"/>
    </location>
</feature>
<feature type="compositionally biased region" description="Low complexity" evidence="1">
    <location>
        <begin position="564"/>
        <end position="574"/>
    </location>
</feature>
<dbReference type="SUPFAM" id="SSF50729">
    <property type="entry name" value="PH domain-like"/>
    <property type="match status" value="1"/>
</dbReference>
<feature type="compositionally biased region" description="Basic residues" evidence="1">
    <location>
        <begin position="1480"/>
        <end position="1495"/>
    </location>
</feature>
<feature type="compositionally biased region" description="Polar residues" evidence="1">
    <location>
        <begin position="1465"/>
        <end position="1476"/>
    </location>
</feature>
<feature type="compositionally biased region" description="Low complexity" evidence="1">
    <location>
        <begin position="683"/>
        <end position="696"/>
    </location>
</feature>
<dbReference type="GO" id="GO:0031146">
    <property type="term" value="P:SCF-dependent proteasomal ubiquitin-dependent protein catabolic process"/>
    <property type="evidence" value="ECO:0007669"/>
    <property type="project" value="TreeGrafter"/>
</dbReference>
<feature type="region of interest" description="Disordered" evidence="1">
    <location>
        <begin position="1465"/>
        <end position="1528"/>
    </location>
</feature>
<dbReference type="Gene3D" id="3.80.10.10">
    <property type="entry name" value="Ribonuclease Inhibitor"/>
    <property type="match status" value="2"/>
</dbReference>
<evidence type="ECO:0000313" key="4">
    <source>
        <dbReference type="Proteomes" id="UP000054988"/>
    </source>
</evidence>
<dbReference type="InterPro" id="IPR006553">
    <property type="entry name" value="Leu-rich_rpt_Cys-con_subtyp"/>
</dbReference>
<gene>
    <name evidence="3" type="ORF">WG66_18025</name>
</gene>
<comment type="caution">
    <text evidence="3">The sequence shown here is derived from an EMBL/GenBank/DDBJ whole genome shotgun (WGS) entry which is preliminary data.</text>
</comment>
<dbReference type="InterPro" id="IPR057207">
    <property type="entry name" value="FBXL15_LRR"/>
</dbReference>
<feature type="domain" description="DH" evidence="2">
    <location>
        <begin position="792"/>
        <end position="1147"/>
    </location>
</feature>
<feature type="compositionally biased region" description="Polar residues" evidence="1">
    <location>
        <begin position="1545"/>
        <end position="1565"/>
    </location>
</feature>
<feature type="compositionally biased region" description="Acidic residues" evidence="1">
    <location>
        <begin position="184"/>
        <end position="195"/>
    </location>
</feature>
<reference evidence="3 4" key="1">
    <citation type="submission" date="2015-12" db="EMBL/GenBank/DDBJ databases">
        <title>Draft genome sequence of Moniliophthora roreri, the causal agent of frosty pod rot of cacao.</title>
        <authorList>
            <person name="Aime M.C."/>
            <person name="Diaz-Valderrama J.R."/>
            <person name="Kijpornyongpan T."/>
            <person name="Phillips-Mora W."/>
        </authorList>
    </citation>
    <scope>NUCLEOTIDE SEQUENCE [LARGE SCALE GENOMIC DNA]</scope>
    <source>
        <strain evidence="3 4">MCA 2952</strain>
    </source>
</reference>
<feature type="compositionally biased region" description="Low complexity" evidence="1">
    <location>
        <begin position="832"/>
        <end position="863"/>
    </location>
</feature>
<proteinExistence type="predicted"/>
<feature type="region of interest" description="Disordered" evidence="1">
    <location>
        <begin position="179"/>
        <end position="204"/>
    </location>
</feature>
<evidence type="ECO:0000313" key="3">
    <source>
        <dbReference type="EMBL" id="KTB29425.1"/>
    </source>
</evidence>
<feature type="region of interest" description="Disordered" evidence="1">
    <location>
        <begin position="1545"/>
        <end position="1614"/>
    </location>
</feature>
<evidence type="ECO:0000256" key="1">
    <source>
        <dbReference type="SAM" id="MobiDB-lite"/>
    </source>
</evidence>
<dbReference type="EMBL" id="LATX01002433">
    <property type="protein sequence ID" value="KTB29425.1"/>
    <property type="molecule type" value="Genomic_DNA"/>
</dbReference>
<feature type="region of interest" description="Disordered" evidence="1">
    <location>
        <begin position="831"/>
        <end position="868"/>
    </location>
</feature>
<sequence length="1698" mass="187102">MTNSLREASSFYEDMISISDRLPIEDELRRVQHLSIHRPATPPISDSDLARVLANAPHLESVVLSGVPDTTDRTVILLAENALNLQEIDLSGCQMVTDVGVLDLVAKSLPLQCIRLNGVVLLTDPSISAIAKSTPRLIELELSGLPLLSPVSVRDIWSFSRKLRTLRLANCPLLSDKAFPSPLEEPEPIHEEDEGEKPLPPRPTTWMERLPPLILRHSAENLRVLDLANCKITDDAIEGIVSHATKIQNLNLSGCSQLTDRSLYSMCKLGSHLDVLIMSHVSNITDRGIVQFARACTNLRCLDVAFCRNLTDMSVFELSGLPSLRRLSLIRVHKLTDVAIFSLAEHAKGLERLYVSYCDHISLEAIHLLLRNLKRLQHLTATGIPALRRKGVHRFSEPAPEEWDPDQKAVFRVFSGDNVDGLRRFLNKEEQRRQDAEARNIPFIVLDYVPQLLLEPDLLSSSGRFHFIQEHSWAIGFWLSISSSPQRSSSEEIEMGVREGRMNRSGTVSAASVGPTGSLSSLQLGSMDTTVVKKLSENGSSHTNRSRRPIISGFLPLPSISASPVCTPTTSTSSRDYSLYSDSCGSGDDKTGSDSVPSEIYQSTPTTPCDQSSLRVSTAPTPTWISTPPTPPPKVVKRSVTCMPRRISSPVTPSASFPASMSPHADTEFVTLPQRCTSTPTLSRSRSASESSAFRSHPPISMKTRPQFVSASQLRSGFIPPRESIPILFARSKPLFELIHQSSMDHHDDVILTSSREKRSDCGHSVESASSLESGEECSEKLSREKERDSARKYHALVELLSTEVAYLQDLRILISASVYLRNISTLRRNPSSSTFGRNSSFSALSRNSSSSQMTGSMSSSTGHGLDVHGLQPLTSITTSAKEKEKSPARYLFTDTEVEMLTRNAEDVLQFHERFVEELKLSMSGLGIPMEPVDGTMSSDESRAEKSRPGIANVDAGIAVVSTKFATESSRFSLYQVFCAGHPEALDVLRRVQQLYPSEWDMFEQRCSMALDPQLGADRSGSTTPDSIGFDTPVMTTIGKKRRRASISAADQTSRTLRSWPSSMGSQPPKEPHTDPTRNRSRLFFMDYLIKPVQRICKYPLLLDQLKTGKTLRAMVGSSPLGRRDVNVVVESAALAMRHVAGQVDEARRQQDVAARSSLIISRTSVSPISTTMASTQPLQVLTSSFLSSLGTCLFAGSLDVIHNRSTKHSTNTTSINVKYLGAFLYMGGYLILVKVLKGKVYEPRHWFGLIDFQISDPDESEAWLPCSFRLACRGHEFELAAACKPEKEAWIAAIRESLAHPKAEWVNEPISSLHVDGKGELVSSILDGPFEIINPLPTIQSVSELVQNDDDETDASTKPLPPLPSPPFDALPDDYESQHKSKRFSRNSTPDISHPSRHSSSASMKSILSPMAIDSDTIIIRRSLPSTRAQIDLGLQDVISEACMNARSQATVREEGLFQAPNTSRTGIARSTGSALSMKKLKKHESVRIPRRRSLAADARDDVKSRTKSLSRGNTLSITSTSSDGLPPFPDAHHYVHYPSSPPFSQCSSNLTTSAPPSHESSPTHGGPFMSSKQTRPETVKHKRTQRNSIVGSVRSLFLSHPTSPGSPRQTYTEDTFPKHISHGFLRRWAKSQSAKSHRRTHSAPDKPNGSFQEKHNTIIAGLALHDSSMLPQLGSLASPTRWPESPDRELFPDNKS</sequence>
<dbReference type="GO" id="GO:0019005">
    <property type="term" value="C:SCF ubiquitin ligase complex"/>
    <property type="evidence" value="ECO:0007669"/>
    <property type="project" value="TreeGrafter"/>
</dbReference>
<name>A0A0W0EZH8_MONRR</name>
<feature type="region of interest" description="Disordered" evidence="1">
    <location>
        <begin position="564"/>
        <end position="637"/>
    </location>
</feature>
<feature type="region of interest" description="Disordered" evidence="1">
    <location>
        <begin position="1631"/>
        <end position="1654"/>
    </location>
</feature>
<organism evidence="3 4">
    <name type="scientific">Moniliophthora roreri</name>
    <name type="common">Frosty pod rot fungus</name>
    <name type="synonym">Monilia roreri</name>
    <dbReference type="NCBI Taxonomy" id="221103"/>
    <lineage>
        <taxon>Eukaryota</taxon>
        <taxon>Fungi</taxon>
        <taxon>Dikarya</taxon>
        <taxon>Basidiomycota</taxon>
        <taxon>Agaricomycotina</taxon>
        <taxon>Agaricomycetes</taxon>
        <taxon>Agaricomycetidae</taxon>
        <taxon>Agaricales</taxon>
        <taxon>Marasmiineae</taxon>
        <taxon>Marasmiaceae</taxon>
        <taxon>Moniliophthora</taxon>
    </lineage>
</organism>
<dbReference type="Pfam" id="PF25372">
    <property type="entry name" value="DUF7885"/>
    <property type="match status" value="1"/>
</dbReference>
<feature type="compositionally biased region" description="Basic and acidic residues" evidence="1">
    <location>
        <begin position="1686"/>
        <end position="1698"/>
    </location>
</feature>
<dbReference type="Pfam" id="PF13516">
    <property type="entry name" value="LRR_6"/>
    <property type="match status" value="1"/>
</dbReference>